<evidence type="ECO:0000259" key="2">
    <source>
        <dbReference type="Pfam" id="PF20151"/>
    </source>
</evidence>
<feature type="transmembrane region" description="Helical" evidence="1">
    <location>
        <begin position="95"/>
        <end position="113"/>
    </location>
</feature>
<feature type="transmembrane region" description="Helical" evidence="1">
    <location>
        <begin position="214"/>
        <end position="234"/>
    </location>
</feature>
<reference evidence="3 4" key="1">
    <citation type="journal article" date="2016" name="Mol. Biol. Evol.">
        <title>Comparative Genomics of Early-Diverging Mushroom-Forming Fungi Provides Insights into the Origins of Lignocellulose Decay Capabilities.</title>
        <authorList>
            <person name="Nagy L.G."/>
            <person name="Riley R."/>
            <person name="Tritt A."/>
            <person name="Adam C."/>
            <person name="Daum C."/>
            <person name="Floudas D."/>
            <person name="Sun H."/>
            <person name="Yadav J.S."/>
            <person name="Pangilinan J."/>
            <person name="Larsson K.H."/>
            <person name="Matsuura K."/>
            <person name="Barry K."/>
            <person name="Labutti K."/>
            <person name="Kuo R."/>
            <person name="Ohm R.A."/>
            <person name="Bhattacharya S.S."/>
            <person name="Shirouzu T."/>
            <person name="Yoshinaga Y."/>
            <person name="Martin F.M."/>
            <person name="Grigoriev I.V."/>
            <person name="Hibbett D.S."/>
        </authorList>
    </citation>
    <scope>NUCLEOTIDE SEQUENCE [LARGE SCALE GENOMIC DNA]</scope>
    <source>
        <strain evidence="3 4">HHB10207 ss-3</strain>
    </source>
</reference>
<keyword evidence="4" id="KW-1185">Reference proteome</keyword>
<feature type="transmembrane region" description="Helical" evidence="1">
    <location>
        <begin position="175"/>
        <end position="194"/>
    </location>
</feature>
<protein>
    <recommendedName>
        <fullName evidence="2">DUF6533 domain-containing protein</fullName>
    </recommendedName>
</protein>
<feature type="transmembrane region" description="Helical" evidence="1">
    <location>
        <begin position="120"/>
        <end position="143"/>
    </location>
</feature>
<feature type="transmembrane region" description="Helical" evidence="1">
    <location>
        <begin position="246"/>
        <end position="263"/>
    </location>
</feature>
<feature type="transmembrane region" description="Helical" evidence="1">
    <location>
        <begin position="54"/>
        <end position="75"/>
    </location>
</feature>
<dbReference type="AlphaFoldDB" id="A0A166DHD0"/>
<name>A0A166DHD0_9AGAM</name>
<dbReference type="InterPro" id="IPR045340">
    <property type="entry name" value="DUF6533"/>
</dbReference>
<keyword evidence="1" id="KW-0812">Transmembrane</keyword>
<evidence type="ECO:0000313" key="4">
    <source>
        <dbReference type="Proteomes" id="UP000076798"/>
    </source>
</evidence>
<keyword evidence="1" id="KW-0472">Membrane</keyword>
<dbReference type="Pfam" id="PF20151">
    <property type="entry name" value="DUF6533"/>
    <property type="match status" value="1"/>
</dbReference>
<feature type="transmembrane region" description="Helical" evidence="1">
    <location>
        <begin position="15"/>
        <end position="33"/>
    </location>
</feature>
<dbReference type="EMBL" id="KV428061">
    <property type="protein sequence ID" value="KZT38524.1"/>
    <property type="molecule type" value="Genomic_DNA"/>
</dbReference>
<evidence type="ECO:0000256" key="1">
    <source>
        <dbReference type="SAM" id="Phobius"/>
    </source>
</evidence>
<sequence>MSTPVDLLRLVDLPVYGSVSAITWLGYNILLTLDDEIEYIWKSSWTIYKGLYFYCRYCGFFLLLLGAPPNGWFIISPPSDEYCRAFHHYIATVQALIWLGVDSVLLIRVYALFACQRRCLIFLLGLLSLTYGIGIWVVLTTIIGNLKFARIQVSPMSDVHICADLGPSQTNLGRLGAWAPTVIYNTVLLGMTIYKLRPRRMDSAWSSRYTKIILLDGAWVYLMMICVGTVQYTALCMNKLTITSAAYPWIGAISAYSGSRFILDIRKLHRQPITVIGLSQLDAGVYAIEPSKDAESGSDIILDV</sequence>
<dbReference type="OrthoDB" id="3263649at2759"/>
<dbReference type="Proteomes" id="UP000076798">
    <property type="component" value="Unassembled WGS sequence"/>
</dbReference>
<proteinExistence type="predicted"/>
<gene>
    <name evidence="3" type="ORF">SISSUDRAFT_728992</name>
</gene>
<keyword evidence="1" id="KW-1133">Transmembrane helix</keyword>
<accession>A0A166DHD0</accession>
<evidence type="ECO:0000313" key="3">
    <source>
        <dbReference type="EMBL" id="KZT38524.1"/>
    </source>
</evidence>
<feature type="domain" description="DUF6533" evidence="2">
    <location>
        <begin position="16"/>
        <end position="61"/>
    </location>
</feature>
<organism evidence="3 4">
    <name type="scientific">Sistotremastrum suecicum HHB10207 ss-3</name>
    <dbReference type="NCBI Taxonomy" id="1314776"/>
    <lineage>
        <taxon>Eukaryota</taxon>
        <taxon>Fungi</taxon>
        <taxon>Dikarya</taxon>
        <taxon>Basidiomycota</taxon>
        <taxon>Agaricomycotina</taxon>
        <taxon>Agaricomycetes</taxon>
        <taxon>Sistotremastrales</taxon>
        <taxon>Sistotremastraceae</taxon>
        <taxon>Sistotremastrum</taxon>
    </lineage>
</organism>